<dbReference type="InterPro" id="IPR002500">
    <property type="entry name" value="PAPS_reduct_dom"/>
</dbReference>
<comment type="cofactor">
    <cofactor evidence="4">
        <name>[4Fe-4S] cluster</name>
        <dbReference type="ChEBI" id="CHEBI:49883"/>
    </cofactor>
    <text evidence="4">Binds 1 [4Fe-4S] cluster per subunit.</text>
</comment>
<dbReference type="Proteomes" id="UP000214646">
    <property type="component" value="Unassembled WGS sequence"/>
</dbReference>
<keyword evidence="7" id="KW-1185">Reference proteome</keyword>
<sequence>MSALPIDPPRMSDAEISEANRALETASPQRILRWAVEQFHPRLLMATAFGAEGCCIIHMLAGIEPGVTMINLDTGYQFAETLELRERIKARYGIEVEYVRPELTVAEYEKEHGGPLYEIRSDQCCLDRKILPLKRALARIKPRAWISAIRKDQTTDRGVAAVVQWDAKFSLVKINPLLNWTKKEVWGFIVKNDVPYNPLHNKDYPSIGCWPCTRPVGQGDDERAGRWAGKVKKECGLHVIEHKDGSGI</sequence>
<accession>A0A225DFE9</accession>
<dbReference type="CDD" id="cd23945">
    <property type="entry name" value="PAPS_reductase"/>
    <property type="match status" value="1"/>
</dbReference>
<dbReference type="GO" id="GO:0043866">
    <property type="term" value="F:adenylyl-sulfate reductase (thioredoxin) activity"/>
    <property type="evidence" value="ECO:0007669"/>
    <property type="project" value="UniProtKB-EC"/>
</dbReference>
<keyword evidence="4" id="KW-0963">Cytoplasm</keyword>
<evidence type="ECO:0000256" key="2">
    <source>
        <dbReference type="ARBA" id="ARBA00023002"/>
    </source>
</evidence>
<dbReference type="RefSeq" id="WP_193619502.1">
    <property type="nucleotide sequence ID" value="NZ_NIDE01000017.1"/>
</dbReference>
<organism evidence="6 7">
    <name type="scientific">Fimbriiglobus ruber</name>
    <dbReference type="NCBI Taxonomy" id="1908690"/>
    <lineage>
        <taxon>Bacteria</taxon>
        <taxon>Pseudomonadati</taxon>
        <taxon>Planctomycetota</taxon>
        <taxon>Planctomycetia</taxon>
        <taxon>Gemmatales</taxon>
        <taxon>Gemmataceae</taxon>
        <taxon>Fimbriiglobus</taxon>
    </lineage>
</organism>
<comment type="subcellular location">
    <subcellularLocation>
        <location evidence="4">Cytoplasm</location>
    </subcellularLocation>
</comment>
<evidence type="ECO:0000256" key="1">
    <source>
        <dbReference type="ARBA" id="ARBA00009732"/>
    </source>
</evidence>
<dbReference type="EC" id="1.8.4.10" evidence="4"/>
<comment type="pathway">
    <text evidence="3 4">Sulfur metabolism; hydrogen sulfide biosynthesis; sulfite from sulfate.</text>
</comment>
<keyword evidence="4" id="KW-0411">Iron-sulfur</keyword>
<comment type="function">
    <text evidence="4">Catalyzes the formation of sulfite from adenosine 5'-phosphosulfate (APS) using thioredoxin as an electron donor.</text>
</comment>
<feature type="binding site" evidence="4">
    <location>
        <position position="124"/>
    </location>
    <ligand>
        <name>[4Fe-4S] cluster</name>
        <dbReference type="ChEBI" id="CHEBI:49883"/>
    </ligand>
</feature>
<dbReference type="GO" id="GO:0019379">
    <property type="term" value="P:sulfate assimilation, phosphoadenylyl sulfate reduction by phosphoadenylyl-sulfate reductase (thioredoxin)"/>
    <property type="evidence" value="ECO:0007669"/>
    <property type="project" value="UniProtKB-UniRule"/>
</dbReference>
<gene>
    <name evidence="4" type="primary">cysH</name>
    <name evidence="6" type="ORF">FRUB_08639</name>
</gene>
<feature type="domain" description="Phosphoadenosine phosphosulphate reductase" evidence="5">
    <location>
        <begin position="43"/>
        <end position="215"/>
    </location>
</feature>
<comment type="catalytic activity">
    <reaction evidence="4">
        <text>[thioredoxin]-disulfide + sulfite + AMP + 2 H(+) = adenosine 5'-phosphosulfate + [thioredoxin]-dithiol</text>
        <dbReference type="Rhea" id="RHEA:21976"/>
        <dbReference type="Rhea" id="RHEA-COMP:10698"/>
        <dbReference type="Rhea" id="RHEA-COMP:10700"/>
        <dbReference type="ChEBI" id="CHEBI:15378"/>
        <dbReference type="ChEBI" id="CHEBI:17359"/>
        <dbReference type="ChEBI" id="CHEBI:29950"/>
        <dbReference type="ChEBI" id="CHEBI:50058"/>
        <dbReference type="ChEBI" id="CHEBI:58243"/>
        <dbReference type="ChEBI" id="CHEBI:456215"/>
        <dbReference type="EC" id="1.8.4.10"/>
    </reaction>
</comment>
<dbReference type="PIRSF" id="PIRSF000857">
    <property type="entry name" value="PAPS_reductase"/>
    <property type="match status" value="1"/>
</dbReference>
<dbReference type="EMBL" id="NIDE01000017">
    <property type="protein sequence ID" value="OWK36076.1"/>
    <property type="molecule type" value="Genomic_DNA"/>
</dbReference>
<keyword evidence="4" id="KW-0408">Iron</keyword>
<keyword evidence="4" id="KW-0479">Metal-binding</keyword>
<dbReference type="NCBIfam" id="TIGR00434">
    <property type="entry name" value="cysH"/>
    <property type="match status" value="1"/>
</dbReference>
<dbReference type="GO" id="GO:0070814">
    <property type="term" value="P:hydrogen sulfide biosynthetic process"/>
    <property type="evidence" value="ECO:0007669"/>
    <property type="project" value="UniProtKB-UniRule"/>
</dbReference>
<evidence type="ECO:0000256" key="4">
    <source>
        <dbReference type="HAMAP-Rule" id="MF_00063"/>
    </source>
</evidence>
<feature type="active site" description="Nucleophile; cysteine thiosulfonate intermediate" evidence="4">
    <location>
        <position position="235"/>
    </location>
</feature>
<feature type="binding site" evidence="4">
    <location>
        <position position="212"/>
    </location>
    <ligand>
        <name>[4Fe-4S] cluster</name>
        <dbReference type="ChEBI" id="CHEBI:49883"/>
    </ligand>
</feature>
<feature type="binding site" evidence="4">
    <location>
        <position position="209"/>
    </location>
    <ligand>
        <name>[4Fe-4S] cluster</name>
        <dbReference type="ChEBI" id="CHEBI:49883"/>
    </ligand>
</feature>
<dbReference type="Pfam" id="PF01507">
    <property type="entry name" value="PAPS_reduct"/>
    <property type="match status" value="1"/>
</dbReference>
<keyword evidence="2 4" id="KW-0560">Oxidoreductase</keyword>
<evidence type="ECO:0000313" key="6">
    <source>
        <dbReference type="EMBL" id="OWK36076.1"/>
    </source>
</evidence>
<feature type="binding site" evidence="4">
    <location>
        <position position="125"/>
    </location>
    <ligand>
        <name>[4Fe-4S] cluster</name>
        <dbReference type="ChEBI" id="CHEBI:49883"/>
    </ligand>
</feature>
<dbReference type="SUPFAM" id="SSF52402">
    <property type="entry name" value="Adenine nucleotide alpha hydrolases-like"/>
    <property type="match status" value="1"/>
</dbReference>
<evidence type="ECO:0000313" key="7">
    <source>
        <dbReference type="Proteomes" id="UP000214646"/>
    </source>
</evidence>
<dbReference type="AlphaFoldDB" id="A0A225DFE9"/>
<protein>
    <recommendedName>
        <fullName evidence="4">Adenosine 5'-phosphosulfate reductase</fullName>
        <shortName evidence="4">APS reductase</shortName>
        <ecNumber evidence="4">1.8.4.10</ecNumber>
    </recommendedName>
    <alternativeName>
        <fullName evidence="4">5'-adenylylsulfate reductase</fullName>
    </alternativeName>
    <alternativeName>
        <fullName evidence="4">Thioredoxin-dependent 5'-adenylylsulfate reductase</fullName>
    </alternativeName>
</protein>
<name>A0A225DFE9_9BACT</name>
<reference evidence="7" key="1">
    <citation type="submission" date="2017-06" db="EMBL/GenBank/DDBJ databases">
        <title>Genome analysis of Fimbriiglobus ruber SP5, the first member of the order Planctomycetales with confirmed chitinolytic capability.</title>
        <authorList>
            <person name="Ravin N.V."/>
            <person name="Rakitin A.L."/>
            <person name="Ivanova A.A."/>
            <person name="Beletsky A.V."/>
            <person name="Kulichevskaya I.S."/>
            <person name="Mardanov A.V."/>
            <person name="Dedysh S.N."/>
        </authorList>
    </citation>
    <scope>NUCLEOTIDE SEQUENCE [LARGE SCALE GENOMIC DNA]</scope>
    <source>
        <strain evidence="7">SP5</strain>
    </source>
</reference>
<dbReference type="GO" id="GO:0004604">
    <property type="term" value="F:phosphoadenylyl-sulfate reductase (thioredoxin) activity"/>
    <property type="evidence" value="ECO:0007669"/>
    <property type="project" value="UniProtKB-UniRule"/>
</dbReference>
<comment type="similarity">
    <text evidence="1 4">Belongs to the PAPS reductase family. CysH subfamily.</text>
</comment>
<dbReference type="InterPro" id="IPR014729">
    <property type="entry name" value="Rossmann-like_a/b/a_fold"/>
</dbReference>
<dbReference type="Gene3D" id="3.40.50.620">
    <property type="entry name" value="HUPs"/>
    <property type="match status" value="1"/>
</dbReference>
<evidence type="ECO:0000256" key="3">
    <source>
        <dbReference type="ARBA" id="ARBA00024327"/>
    </source>
</evidence>
<dbReference type="HAMAP" id="MF_00063">
    <property type="entry name" value="CysH"/>
    <property type="match status" value="1"/>
</dbReference>
<dbReference type="GO" id="GO:0051539">
    <property type="term" value="F:4 iron, 4 sulfur cluster binding"/>
    <property type="evidence" value="ECO:0007669"/>
    <property type="project" value="UniProtKB-UniRule"/>
</dbReference>
<dbReference type="NCBIfam" id="NF002537">
    <property type="entry name" value="PRK02090.1"/>
    <property type="match status" value="1"/>
</dbReference>
<dbReference type="GO" id="GO:0005737">
    <property type="term" value="C:cytoplasm"/>
    <property type="evidence" value="ECO:0007669"/>
    <property type="project" value="UniProtKB-SubCell"/>
</dbReference>
<proteinExistence type="inferred from homology"/>
<dbReference type="PANTHER" id="PTHR46509:SF1">
    <property type="entry name" value="PHOSPHOADENOSINE PHOSPHOSULFATE REDUCTASE"/>
    <property type="match status" value="1"/>
</dbReference>
<dbReference type="InterPro" id="IPR004511">
    <property type="entry name" value="PAPS/APS_Rdtase"/>
</dbReference>
<dbReference type="GO" id="GO:0046872">
    <property type="term" value="F:metal ion binding"/>
    <property type="evidence" value="ECO:0007669"/>
    <property type="project" value="UniProtKB-KW"/>
</dbReference>
<comment type="caution">
    <text evidence="6">The sequence shown here is derived from an EMBL/GenBank/DDBJ whole genome shotgun (WGS) entry which is preliminary data.</text>
</comment>
<dbReference type="PANTHER" id="PTHR46509">
    <property type="entry name" value="PHOSPHOADENOSINE PHOSPHOSULFATE REDUCTASE"/>
    <property type="match status" value="1"/>
</dbReference>
<evidence type="ECO:0000259" key="5">
    <source>
        <dbReference type="Pfam" id="PF01507"/>
    </source>
</evidence>